<dbReference type="AlphaFoldDB" id="A0A9N9FW95"/>
<gene>
    <name evidence="1" type="ORF">POCULU_LOCUS5493</name>
</gene>
<organism evidence="1 2">
    <name type="scientific">Paraglomus occultum</name>
    <dbReference type="NCBI Taxonomy" id="144539"/>
    <lineage>
        <taxon>Eukaryota</taxon>
        <taxon>Fungi</taxon>
        <taxon>Fungi incertae sedis</taxon>
        <taxon>Mucoromycota</taxon>
        <taxon>Glomeromycotina</taxon>
        <taxon>Glomeromycetes</taxon>
        <taxon>Paraglomerales</taxon>
        <taxon>Paraglomeraceae</taxon>
        <taxon>Paraglomus</taxon>
    </lineage>
</organism>
<evidence type="ECO:0000313" key="2">
    <source>
        <dbReference type="Proteomes" id="UP000789572"/>
    </source>
</evidence>
<evidence type="ECO:0000313" key="1">
    <source>
        <dbReference type="EMBL" id="CAG8560703.1"/>
    </source>
</evidence>
<dbReference type="Proteomes" id="UP000789572">
    <property type="component" value="Unassembled WGS sequence"/>
</dbReference>
<comment type="caution">
    <text evidence="1">The sequence shown here is derived from an EMBL/GenBank/DDBJ whole genome shotgun (WGS) entry which is preliminary data.</text>
</comment>
<proteinExistence type="predicted"/>
<keyword evidence="2" id="KW-1185">Reference proteome</keyword>
<dbReference type="OrthoDB" id="2395010at2759"/>
<sequence length="258" mass="28732">MSDTLENYIWRTISVFLRGKGIRNNEKAKGLANGSIGLLSDISNASNGSLTVCSSRYFSCCNRNPIQRTSTLVDIVFLTCEDARDLNSKLKDVKNISGHCLCVVQFADSHTFICNYALLGQRLRATESLAFVNVNKAMKDPQLGTFPPELFSFISDDLEPFLSLRDSSILDDVEDDGGNCLGNVDLRVCSVYLEKQNSEISHKLLSFSYPKTVISEIEEAALVSRMQLVYDSRLKGQHIWNESCAIRIVDRTLSIVAL</sequence>
<dbReference type="EMBL" id="CAJVPJ010000852">
    <property type="protein sequence ID" value="CAG8560703.1"/>
    <property type="molecule type" value="Genomic_DNA"/>
</dbReference>
<reference evidence="1" key="1">
    <citation type="submission" date="2021-06" db="EMBL/GenBank/DDBJ databases">
        <authorList>
            <person name="Kallberg Y."/>
            <person name="Tangrot J."/>
            <person name="Rosling A."/>
        </authorList>
    </citation>
    <scope>NUCLEOTIDE SEQUENCE</scope>
    <source>
        <strain evidence="1">IA702</strain>
    </source>
</reference>
<accession>A0A9N9FW95</accession>
<protein>
    <submittedName>
        <fullName evidence="1">1316_t:CDS:1</fullName>
    </submittedName>
</protein>
<name>A0A9N9FW95_9GLOM</name>